<accession>A0ABW4IBL1</accession>
<dbReference type="PRINTS" id="PR01165">
    <property type="entry name" value="CYCOXIDASEI"/>
</dbReference>
<keyword evidence="3" id="KW-0813">Transport</keyword>
<feature type="transmembrane region" description="Helical" evidence="8">
    <location>
        <begin position="35"/>
        <end position="52"/>
    </location>
</feature>
<dbReference type="EMBL" id="JBHUDG010000004">
    <property type="protein sequence ID" value="MFD1629417.1"/>
    <property type="molecule type" value="Genomic_DNA"/>
</dbReference>
<dbReference type="PANTHER" id="PTHR21716:SF53">
    <property type="entry name" value="PERMEASE PERM-RELATED"/>
    <property type="match status" value="1"/>
</dbReference>
<dbReference type="PANTHER" id="PTHR21716">
    <property type="entry name" value="TRANSMEMBRANE PROTEIN"/>
    <property type="match status" value="1"/>
</dbReference>
<feature type="transmembrane region" description="Helical" evidence="8">
    <location>
        <begin position="302"/>
        <end position="335"/>
    </location>
</feature>
<feature type="transmembrane region" description="Helical" evidence="8">
    <location>
        <begin position="233"/>
        <end position="259"/>
    </location>
</feature>
<sequence>MNSTIRKQPFYVKLAMVLVSLIAMGYLAILGKAVLSPLIFSFLFAILLYPVSKFLEQRLKFPKGLASILSVILFISLISGILYLIGSQFSSLSEDWPQFKEQFIKSIEQFQEWIAQSFNVDKSHQVTYLTDAAKKMLSSSTVVISATVVSLSSTIIFLVFTFIYTFFILFYRRHIVNFLNAVFKEEHLDTVNDALEQIQYIIRNYLVGIMIQIAVVSTITCLVFWALGIKYAFLLGMLTGIINIIPYVGIFTAMFISALVTFATTMAFTKVLFVVAALIGIHAFDANILLPTVVGSKVKINAFITVLGVFIGEMLWGVSGMFLSIPVVAVLKIIFDRVESMKPWGMLLGEGSKN</sequence>
<gene>
    <name evidence="9" type="ORF">ACFSAH_05970</name>
</gene>
<evidence type="ECO:0000313" key="10">
    <source>
        <dbReference type="Proteomes" id="UP001597118"/>
    </source>
</evidence>
<protein>
    <submittedName>
        <fullName evidence="9">AI-2E family transporter</fullName>
    </submittedName>
</protein>
<dbReference type="Pfam" id="PF01594">
    <property type="entry name" value="AI-2E_transport"/>
    <property type="match status" value="1"/>
</dbReference>
<evidence type="ECO:0000313" key="9">
    <source>
        <dbReference type="EMBL" id="MFD1629417.1"/>
    </source>
</evidence>
<organism evidence="9 10">
    <name type="scientific">Pseudopedobacter beijingensis</name>
    <dbReference type="NCBI Taxonomy" id="1207056"/>
    <lineage>
        <taxon>Bacteria</taxon>
        <taxon>Pseudomonadati</taxon>
        <taxon>Bacteroidota</taxon>
        <taxon>Sphingobacteriia</taxon>
        <taxon>Sphingobacteriales</taxon>
        <taxon>Sphingobacteriaceae</taxon>
        <taxon>Pseudopedobacter</taxon>
    </lineage>
</organism>
<keyword evidence="7 8" id="KW-0472">Membrane</keyword>
<comment type="similarity">
    <text evidence="2">Belongs to the autoinducer-2 exporter (AI-2E) (TC 2.A.86) family.</text>
</comment>
<keyword evidence="10" id="KW-1185">Reference proteome</keyword>
<evidence type="ECO:0000256" key="6">
    <source>
        <dbReference type="ARBA" id="ARBA00022989"/>
    </source>
</evidence>
<evidence type="ECO:0000256" key="4">
    <source>
        <dbReference type="ARBA" id="ARBA00022475"/>
    </source>
</evidence>
<name>A0ABW4IBL1_9SPHI</name>
<dbReference type="InterPro" id="IPR000883">
    <property type="entry name" value="Cyt_C_Oxase_1"/>
</dbReference>
<evidence type="ECO:0000256" key="3">
    <source>
        <dbReference type="ARBA" id="ARBA00022448"/>
    </source>
</evidence>
<evidence type="ECO:0000256" key="7">
    <source>
        <dbReference type="ARBA" id="ARBA00023136"/>
    </source>
</evidence>
<feature type="transmembrane region" description="Helical" evidence="8">
    <location>
        <begin position="64"/>
        <end position="86"/>
    </location>
</feature>
<keyword evidence="6 8" id="KW-1133">Transmembrane helix</keyword>
<feature type="transmembrane region" description="Helical" evidence="8">
    <location>
        <begin position="12"/>
        <end position="29"/>
    </location>
</feature>
<comment type="subcellular location">
    <subcellularLocation>
        <location evidence="1">Cell membrane</location>
        <topology evidence="1">Multi-pass membrane protein</topology>
    </subcellularLocation>
</comment>
<comment type="caution">
    <text evidence="9">The sequence shown here is derived from an EMBL/GenBank/DDBJ whole genome shotgun (WGS) entry which is preliminary data.</text>
</comment>
<feature type="transmembrane region" description="Helical" evidence="8">
    <location>
        <begin position="205"/>
        <end position="227"/>
    </location>
</feature>
<evidence type="ECO:0000256" key="8">
    <source>
        <dbReference type="SAM" id="Phobius"/>
    </source>
</evidence>
<dbReference type="Proteomes" id="UP001597118">
    <property type="component" value="Unassembled WGS sequence"/>
</dbReference>
<proteinExistence type="inferred from homology"/>
<feature type="transmembrane region" description="Helical" evidence="8">
    <location>
        <begin position="271"/>
        <end position="290"/>
    </location>
</feature>
<evidence type="ECO:0000256" key="2">
    <source>
        <dbReference type="ARBA" id="ARBA00009773"/>
    </source>
</evidence>
<dbReference type="InterPro" id="IPR002549">
    <property type="entry name" value="AI-2E-like"/>
</dbReference>
<evidence type="ECO:0000256" key="1">
    <source>
        <dbReference type="ARBA" id="ARBA00004651"/>
    </source>
</evidence>
<keyword evidence="4" id="KW-1003">Cell membrane</keyword>
<reference evidence="10" key="1">
    <citation type="journal article" date="2019" name="Int. J. Syst. Evol. Microbiol.">
        <title>The Global Catalogue of Microorganisms (GCM) 10K type strain sequencing project: providing services to taxonomists for standard genome sequencing and annotation.</title>
        <authorList>
            <consortium name="The Broad Institute Genomics Platform"/>
            <consortium name="The Broad Institute Genome Sequencing Center for Infectious Disease"/>
            <person name="Wu L."/>
            <person name="Ma J."/>
        </authorList>
    </citation>
    <scope>NUCLEOTIDE SEQUENCE [LARGE SCALE GENOMIC DNA]</scope>
    <source>
        <strain evidence="10">CCUG 53762</strain>
    </source>
</reference>
<evidence type="ECO:0000256" key="5">
    <source>
        <dbReference type="ARBA" id="ARBA00022692"/>
    </source>
</evidence>
<feature type="transmembrane region" description="Helical" evidence="8">
    <location>
        <begin position="142"/>
        <end position="171"/>
    </location>
</feature>
<keyword evidence="5 8" id="KW-0812">Transmembrane</keyword>
<dbReference type="RefSeq" id="WP_379661796.1">
    <property type="nucleotide sequence ID" value="NZ_JBHUDG010000004.1"/>
</dbReference>